<proteinExistence type="inferred from homology"/>
<evidence type="ECO:0000256" key="1">
    <source>
        <dbReference type="ARBA" id="ARBA00004141"/>
    </source>
</evidence>
<dbReference type="InterPro" id="IPR017452">
    <property type="entry name" value="GPCR_Rhodpsn_7TM"/>
</dbReference>
<accession>A0A8B7ZZQ6</accession>
<dbReference type="GeneID" id="110989189"/>
<dbReference type="RefSeq" id="XP_022109066.1">
    <property type="nucleotide sequence ID" value="XM_022253374.1"/>
</dbReference>
<keyword evidence="7 8" id="KW-0807">Transducer</keyword>
<comment type="subcellular location">
    <subcellularLocation>
        <location evidence="1">Membrane</location>
        <topology evidence="1">Multi-pass membrane protein</topology>
    </subcellularLocation>
</comment>
<evidence type="ECO:0000259" key="11">
    <source>
        <dbReference type="PROSITE" id="PS50262"/>
    </source>
</evidence>
<dbReference type="SUPFAM" id="SSF81321">
    <property type="entry name" value="Family A G protein-coupled receptor-like"/>
    <property type="match status" value="1"/>
</dbReference>
<evidence type="ECO:0000256" key="9">
    <source>
        <dbReference type="SAM" id="MobiDB-lite"/>
    </source>
</evidence>
<evidence type="ECO:0000256" key="8">
    <source>
        <dbReference type="RuleBase" id="RU000688"/>
    </source>
</evidence>
<evidence type="ECO:0000256" key="7">
    <source>
        <dbReference type="ARBA" id="ARBA00023224"/>
    </source>
</evidence>
<organism evidence="12 13">
    <name type="scientific">Acanthaster planci</name>
    <name type="common">Crown-of-thorns starfish</name>
    <dbReference type="NCBI Taxonomy" id="133434"/>
    <lineage>
        <taxon>Eukaryota</taxon>
        <taxon>Metazoa</taxon>
        <taxon>Echinodermata</taxon>
        <taxon>Eleutherozoa</taxon>
        <taxon>Asterozoa</taxon>
        <taxon>Asteroidea</taxon>
        <taxon>Valvatacea</taxon>
        <taxon>Valvatida</taxon>
        <taxon>Acanthasteridae</taxon>
        <taxon>Acanthaster</taxon>
    </lineage>
</organism>
<dbReference type="Proteomes" id="UP000694845">
    <property type="component" value="Unplaced"/>
</dbReference>
<keyword evidence="6 8" id="KW-0675">Receptor</keyword>
<feature type="transmembrane region" description="Helical" evidence="10">
    <location>
        <begin position="40"/>
        <end position="64"/>
    </location>
</feature>
<gene>
    <name evidence="13" type="primary">LOC110989189</name>
</gene>
<keyword evidence="3 10" id="KW-1133">Transmembrane helix</keyword>
<keyword evidence="4 8" id="KW-0297">G-protein coupled receptor</keyword>
<feature type="compositionally biased region" description="Polar residues" evidence="9">
    <location>
        <begin position="375"/>
        <end position="384"/>
    </location>
</feature>
<evidence type="ECO:0000313" key="13">
    <source>
        <dbReference type="RefSeq" id="XP_022109066.1"/>
    </source>
</evidence>
<dbReference type="OrthoDB" id="5964776at2759"/>
<name>A0A8B7ZZQ6_ACAPL</name>
<dbReference type="PROSITE" id="PS00237">
    <property type="entry name" value="G_PROTEIN_RECEP_F1_1"/>
    <property type="match status" value="1"/>
</dbReference>
<dbReference type="PROSITE" id="PS50262">
    <property type="entry name" value="G_PROTEIN_RECEP_F1_2"/>
    <property type="match status" value="1"/>
</dbReference>
<sequence length="384" mass="42708">MEVLDPESSGSVSCQNLTVLNKTNEFEARGLLYDATSSGLITFALPVIGTIGCLINASFLFVVFRIRRMRTITNAYLCNLAVSDILFLLTATVASSLQFHSSPVNFDKYRTGIAGCILFNFLIYTFFFASIALVTLVSLERYFAICSPLKQWLTSGKARTAKLLVITWVIAASMAAVNVPAFIVLMPVCVDWPDTEAFQGFPEVVGDCKPIAPWFTQVSRVSRMIPFFVAMAGNVYMYSRITLTLKRRFIVNTDEAAASSQAINHVQSVRRQVSAMLIATGTAFFLCQVSTQVHVLLEMISSLTGVGYLSPQQRVVFLWINRMLLYANSTINPVVYNVTNQRYRSAFNAAILHCDTNMTTKQRGSHRPGMERDTAQQTIHTTLM</sequence>
<comment type="similarity">
    <text evidence="8">Belongs to the G-protein coupled receptor 1 family.</text>
</comment>
<dbReference type="OMA" id="TNEFEAR"/>
<evidence type="ECO:0000256" key="3">
    <source>
        <dbReference type="ARBA" id="ARBA00022989"/>
    </source>
</evidence>
<protein>
    <submittedName>
        <fullName evidence="13">Growth hormone secretagogue receptor type 1-like</fullName>
    </submittedName>
</protein>
<reference evidence="13" key="1">
    <citation type="submission" date="2025-08" db="UniProtKB">
        <authorList>
            <consortium name="RefSeq"/>
        </authorList>
    </citation>
    <scope>IDENTIFICATION</scope>
</reference>
<feature type="transmembrane region" description="Helical" evidence="10">
    <location>
        <begin position="117"/>
        <end position="139"/>
    </location>
</feature>
<keyword evidence="2 8" id="KW-0812">Transmembrane</keyword>
<evidence type="ECO:0000256" key="4">
    <source>
        <dbReference type="ARBA" id="ARBA00023040"/>
    </source>
</evidence>
<keyword evidence="12" id="KW-1185">Reference proteome</keyword>
<evidence type="ECO:0000256" key="2">
    <source>
        <dbReference type="ARBA" id="ARBA00022692"/>
    </source>
</evidence>
<dbReference type="InterPro" id="IPR000276">
    <property type="entry name" value="GPCR_Rhodpsn"/>
</dbReference>
<feature type="transmembrane region" description="Helical" evidence="10">
    <location>
        <begin position="160"/>
        <end position="185"/>
    </location>
</feature>
<evidence type="ECO:0000256" key="5">
    <source>
        <dbReference type="ARBA" id="ARBA00023136"/>
    </source>
</evidence>
<evidence type="ECO:0000256" key="6">
    <source>
        <dbReference type="ARBA" id="ARBA00023170"/>
    </source>
</evidence>
<dbReference type="KEGG" id="aplc:110989189"/>
<feature type="transmembrane region" description="Helical" evidence="10">
    <location>
        <begin position="76"/>
        <end position="97"/>
    </location>
</feature>
<feature type="region of interest" description="Disordered" evidence="9">
    <location>
        <begin position="360"/>
        <end position="384"/>
    </location>
</feature>
<dbReference type="PRINTS" id="PR00237">
    <property type="entry name" value="GPCRRHODOPSN"/>
</dbReference>
<dbReference type="PANTHER" id="PTHR24243">
    <property type="entry name" value="G-PROTEIN COUPLED RECEPTOR"/>
    <property type="match status" value="1"/>
</dbReference>
<dbReference type="GO" id="GO:0004930">
    <property type="term" value="F:G protein-coupled receptor activity"/>
    <property type="evidence" value="ECO:0007669"/>
    <property type="project" value="UniProtKB-KW"/>
</dbReference>
<evidence type="ECO:0000256" key="10">
    <source>
        <dbReference type="SAM" id="Phobius"/>
    </source>
</evidence>
<feature type="transmembrane region" description="Helical" evidence="10">
    <location>
        <begin position="221"/>
        <end position="239"/>
    </location>
</feature>
<dbReference type="CDD" id="cd00637">
    <property type="entry name" value="7tm_classA_rhodopsin-like"/>
    <property type="match status" value="1"/>
</dbReference>
<dbReference type="GO" id="GO:0005886">
    <property type="term" value="C:plasma membrane"/>
    <property type="evidence" value="ECO:0007669"/>
    <property type="project" value="TreeGrafter"/>
</dbReference>
<evidence type="ECO:0000313" key="12">
    <source>
        <dbReference type="Proteomes" id="UP000694845"/>
    </source>
</evidence>
<dbReference type="PANTHER" id="PTHR24243:SF208">
    <property type="entry name" value="PYROKININ-1 RECEPTOR"/>
    <property type="match status" value="1"/>
</dbReference>
<keyword evidence="5 10" id="KW-0472">Membrane</keyword>
<dbReference type="AlphaFoldDB" id="A0A8B7ZZQ6"/>
<feature type="domain" description="G-protein coupled receptors family 1 profile" evidence="11">
    <location>
        <begin position="55"/>
        <end position="336"/>
    </location>
</feature>
<dbReference type="Pfam" id="PF00001">
    <property type="entry name" value="7tm_1"/>
    <property type="match status" value="1"/>
</dbReference>
<dbReference type="Gene3D" id="1.20.1070.10">
    <property type="entry name" value="Rhodopsin 7-helix transmembrane proteins"/>
    <property type="match status" value="1"/>
</dbReference>